<organism evidence="1 2">
    <name type="scientific">Phytophthora lilii</name>
    <dbReference type="NCBI Taxonomy" id="2077276"/>
    <lineage>
        <taxon>Eukaryota</taxon>
        <taxon>Sar</taxon>
        <taxon>Stramenopiles</taxon>
        <taxon>Oomycota</taxon>
        <taxon>Peronosporomycetes</taxon>
        <taxon>Peronosporales</taxon>
        <taxon>Peronosporaceae</taxon>
        <taxon>Phytophthora</taxon>
    </lineage>
</organism>
<comment type="caution">
    <text evidence="1">The sequence shown here is derived from an EMBL/GenBank/DDBJ whole genome shotgun (WGS) entry which is preliminary data.</text>
</comment>
<dbReference type="Proteomes" id="UP001165083">
    <property type="component" value="Unassembled WGS sequence"/>
</dbReference>
<proteinExistence type="predicted"/>
<keyword evidence="2" id="KW-1185">Reference proteome</keyword>
<gene>
    <name evidence="1" type="ORF">Plil01_000363100</name>
</gene>
<dbReference type="OrthoDB" id="164838at2759"/>
<dbReference type="AlphaFoldDB" id="A0A9W6WRD4"/>
<sequence>MVQAPAVHLAFQCTNNLTLIATPLGYNPVLRVSAMSLGPSVAITRYADNDATARFSAGVLNQPTDTLVLHEGSTTSFRLVAWSRGSGDKSLLAIASTTTVEIWEVTVARAQNHLLHGFGWKNIDSLRTELPKHDQIDISSSLQGGKEIRLEVGNASFGPIAAITRISSSACIITTDTKLILEDIPRLNSAKNFNLRRTIPNETGVSSQLLLHSKDSQRVQIREEAVRTSRDVIDLTSIRVSASSTQSSLQILNRIELPPSHVSRGIFLAERSPFVDVASTEKRESATFFHAAASLESQPIYLSKFKMPRRVQPRPSATPTGSAQEAVAIAADKTPKSAAAESRRSETQDLLELVMTRMTAMQTQLNARFDDVDRRLQQLAARVEQLDGGTRGT</sequence>
<evidence type="ECO:0000313" key="1">
    <source>
        <dbReference type="EMBL" id="GMF13120.1"/>
    </source>
</evidence>
<dbReference type="EMBL" id="BSXW01000143">
    <property type="protein sequence ID" value="GMF13120.1"/>
    <property type="molecule type" value="Genomic_DNA"/>
</dbReference>
<name>A0A9W6WRD4_9STRA</name>
<reference evidence="1" key="1">
    <citation type="submission" date="2023-04" db="EMBL/GenBank/DDBJ databases">
        <title>Phytophthora lilii NBRC 32176.</title>
        <authorList>
            <person name="Ichikawa N."/>
            <person name="Sato H."/>
            <person name="Tonouchi N."/>
        </authorList>
    </citation>
    <scope>NUCLEOTIDE SEQUENCE</scope>
    <source>
        <strain evidence="1">NBRC 32176</strain>
    </source>
</reference>
<accession>A0A9W6WRD4</accession>
<evidence type="ECO:0000313" key="2">
    <source>
        <dbReference type="Proteomes" id="UP001165083"/>
    </source>
</evidence>
<protein>
    <submittedName>
        <fullName evidence="1">Unnamed protein product</fullName>
    </submittedName>
</protein>